<dbReference type="STRING" id="226505.SAMN05444394_3526"/>
<keyword evidence="3" id="KW-1185">Reference proteome</keyword>
<reference evidence="3" key="1">
    <citation type="submission" date="2016-11" db="EMBL/GenBank/DDBJ databases">
        <authorList>
            <person name="Varghese N."/>
            <person name="Submissions S."/>
        </authorList>
    </citation>
    <scope>NUCLEOTIDE SEQUENCE [LARGE SCALE GENOMIC DNA]</scope>
    <source>
        <strain evidence="3">DSM 15292</strain>
    </source>
</reference>
<evidence type="ECO:0000313" key="2">
    <source>
        <dbReference type="EMBL" id="SIO14366.1"/>
    </source>
</evidence>
<dbReference type="RefSeq" id="WP_074226312.1">
    <property type="nucleotide sequence ID" value="NZ_FSRC01000003.1"/>
</dbReference>
<dbReference type="NCBIfam" id="NF004793">
    <property type="entry name" value="PRK06141.1"/>
    <property type="match status" value="1"/>
</dbReference>
<dbReference type="Gene3D" id="3.40.50.720">
    <property type="entry name" value="NAD(P)-binding Rossmann-like Domain"/>
    <property type="match status" value="1"/>
</dbReference>
<dbReference type="AlphaFoldDB" id="A0A1N6H3N1"/>
<dbReference type="PIRSF" id="PIRSF001439">
    <property type="entry name" value="CryM"/>
    <property type="match status" value="1"/>
</dbReference>
<dbReference type="FunFam" id="3.40.50.720:FF:000311">
    <property type="entry name" value="Ornithine cyclodeaminase"/>
    <property type="match status" value="1"/>
</dbReference>
<dbReference type="Proteomes" id="UP000185221">
    <property type="component" value="Unassembled WGS sequence"/>
</dbReference>
<proteinExistence type="inferred from homology"/>
<dbReference type="Pfam" id="PF02423">
    <property type="entry name" value="OCD_Mu_crystall"/>
    <property type="match status" value="1"/>
</dbReference>
<dbReference type="InterPro" id="IPR003462">
    <property type="entry name" value="ODC_Mu_crystall"/>
</dbReference>
<evidence type="ECO:0000313" key="3">
    <source>
        <dbReference type="Proteomes" id="UP000185221"/>
    </source>
</evidence>
<dbReference type="OrthoDB" id="9792005at2"/>
<dbReference type="SUPFAM" id="SSF51735">
    <property type="entry name" value="NAD(P)-binding Rossmann-fold domains"/>
    <property type="match status" value="1"/>
</dbReference>
<evidence type="ECO:0000256" key="1">
    <source>
        <dbReference type="ARBA" id="ARBA00008903"/>
    </source>
</evidence>
<protein>
    <submittedName>
        <fullName evidence="2">Ornithine cyclodeaminase</fullName>
    </submittedName>
</protein>
<dbReference type="Gene3D" id="3.30.1780.10">
    <property type="entry name" value="ornithine cyclodeaminase, domain 1"/>
    <property type="match status" value="1"/>
</dbReference>
<name>A0A1N6H3N1_9BACT</name>
<sequence length="315" mass="34376">MLIIPDAEIIQLLDYHKLIEALREIFQSNYTMPVRHHHFYQTAEGDENTLILMPVWNQDYLGMKQVTVAPANASKNMPSIFAQYILSDAKTGQPLAMMNATELTARRTACASALAASFLCREDAEHLLVVGGGKVAQHLVQAHSAVRDFKKVSVWMRNPTKLEDFVSDLKKQGILAEGVTNLEEAARQADLISCATPAKTPIIKGEWVKPGAHLDLIGSYKPDTRETDDVAIQKSSIFVDSRAGALHESGELAIPIASGIISKNDVKADIVELVKGIHPGRTSEDEITLFKSAGLAVEDLAAALLVYKCYTPANS</sequence>
<comment type="similarity">
    <text evidence="1">Belongs to the ornithine cyclodeaminase/mu-crystallin family.</text>
</comment>
<dbReference type="PANTHER" id="PTHR13812:SF19">
    <property type="entry name" value="KETIMINE REDUCTASE MU-CRYSTALLIN"/>
    <property type="match status" value="1"/>
</dbReference>
<organism evidence="2 3">
    <name type="scientific">Algoriphagus halophilus</name>
    <dbReference type="NCBI Taxonomy" id="226505"/>
    <lineage>
        <taxon>Bacteria</taxon>
        <taxon>Pseudomonadati</taxon>
        <taxon>Bacteroidota</taxon>
        <taxon>Cytophagia</taxon>
        <taxon>Cytophagales</taxon>
        <taxon>Cyclobacteriaceae</taxon>
        <taxon>Algoriphagus</taxon>
    </lineage>
</organism>
<dbReference type="GO" id="GO:0005737">
    <property type="term" value="C:cytoplasm"/>
    <property type="evidence" value="ECO:0007669"/>
    <property type="project" value="TreeGrafter"/>
</dbReference>
<accession>A0A1N6H3N1</accession>
<dbReference type="InterPro" id="IPR023401">
    <property type="entry name" value="ODC_N"/>
</dbReference>
<dbReference type="PANTHER" id="PTHR13812">
    <property type="entry name" value="KETIMINE REDUCTASE MU-CRYSTALLIN"/>
    <property type="match status" value="1"/>
</dbReference>
<dbReference type="EMBL" id="FSRC01000003">
    <property type="protein sequence ID" value="SIO14366.1"/>
    <property type="molecule type" value="Genomic_DNA"/>
</dbReference>
<dbReference type="InterPro" id="IPR036291">
    <property type="entry name" value="NAD(P)-bd_dom_sf"/>
</dbReference>
<dbReference type="GO" id="GO:0019752">
    <property type="term" value="P:carboxylic acid metabolic process"/>
    <property type="evidence" value="ECO:0007669"/>
    <property type="project" value="UniProtKB-ARBA"/>
</dbReference>
<dbReference type="GO" id="GO:0016491">
    <property type="term" value="F:oxidoreductase activity"/>
    <property type="evidence" value="ECO:0007669"/>
    <property type="project" value="UniProtKB-ARBA"/>
</dbReference>
<gene>
    <name evidence="2" type="ORF">SAMN05444394_3526</name>
</gene>